<organism evidence="2 3">
    <name type="scientific">Pararobbsia alpina</name>
    <dbReference type="NCBI Taxonomy" id="621374"/>
    <lineage>
        <taxon>Bacteria</taxon>
        <taxon>Pseudomonadati</taxon>
        <taxon>Pseudomonadota</taxon>
        <taxon>Betaproteobacteria</taxon>
        <taxon>Burkholderiales</taxon>
        <taxon>Burkholderiaceae</taxon>
        <taxon>Pararobbsia</taxon>
    </lineage>
</organism>
<dbReference type="PANTHER" id="PTHR46310">
    <property type="entry name" value="AMIDASE 1"/>
    <property type="match status" value="1"/>
</dbReference>
<gene>
    <name evidence="2" type="primary">cnbH_2</name>
    <name evidence="2" type="ORF">LMG28138_04336</name>
</gene>
<dbReference type="AlphaFoldDB" id="A0A6S7D733"/>
<keyword evidence="2" id="KW-0378">Hydrolase</keyword>
<feature type="domain" description="Amidase" evidence="1">
    <location>
        <begin position="24"/>
        <end position="191"/>
    </location>
</feature>
<dbReference type="SUPFAM" id="SSF75304">
    <property type="entry name" value="Amidase signature (AS) enzymes"/>
    <property type="match status" value="1"/>
</dbReference>
<evidence type="ECO:0000313" key="3">
    <source>
        <dbReference type="Proteomes" id="UP000494115"/>
    </source>
</evidence>
<evidence type="ECO:0000313" key="2">
    <source>
        <dbReference type="EMBL" id="CAB3797865.1"/>
    </source>
</evidence>
<evidence type="ECO:0000259" key="1">
    <source>
        <dbReference type="Pfam" id="PF01425"/>
    </source>
</evidence>
<dbReference type="EC" id="3.5.99.5" evidence="2"/>
<dbReference type="PANTHER" id="PTHR46310:SF7">
    <property type="entry name" value="AMIDASE 1"/>
    <property type="match status" value="1"/>
</dbReference>
<accession>A0A6S7D733</accession>
<protein>
    <submittedName>
        <fullName evidence="2">2-amino-5-chloromuconic acid deaminase</fullName>
        <ecNumber evidence="2">3.5.99.5</ecNumber>
    </submittedName>
</protein>
<sequence>MNVAHPNDPSGVFVPDGMFNVRGASVGPLERLRVGVKDVFDIAGRITGAGNPDWRATHAPAARHARVVDMLLANGADVVGKTLTDELAYSLNGENHHYGTPVNPVSPVRIPGGSSAGSAVAVGSGQCDIGLGTDTAGSIRLPATFCGVWGFRPTHGAVSSDGVVPLAPSYDVVGWMTPTVELLARVGEVLLPPAKDEVGLLPRRLLLPEDAWSMADSMVGDALSDGVARLGGHFARTAHGPLSANALELWQQVFRVTQGREAWKTHGAWIRTNAPAFGPGIRERFQWASTIDAETAAKASAHRAEITETLDEILTGALICIPTVAYVAPMKGTAASEENRTRALCLLSIASLAGLPQITVPIVHANGYAVGLSLIGPRNADRSLLALAENIPDWV</sequence>
<dbReference type="EMBL" id="CADIKM010000027">
    <property type="protein sequence ID" value="CAB3797865.1"/>
    <property type="molecule type" value="Genomic_DNA"/>
</dbReference>
<name>A0A6S7D733_9BURK</name>
<dbReference type="NCBIfam" id="NF006169">
    <property type="entry name" value="PRK08310.1"/>
    <property type="match status" value="1"/>
</dbReference>
<proteinExistence type="predicted"/>
<keyword evidence="3" id="KW-1185">Reference proteome</keyword>
<dbReference type="RefSeq" id="WP_175106849.1">
    <property type="nucleotide sequence ID" value="NZ_CADIKM010000027.1"/>
</dbReference>
<dbReference type="Pfam" id="PF01425">
    <property type="entry name" value="Amidase"/>
    <property type="match status" value="1"/>
</dbReference>
<dbReference type="InterPro" id="IPR036928">
    <property type="entry name" value="AS_sf"/>
</dbReference>
<dbReference type="Proteomes" id="UP000494115">
    <property type="component" value="Unassembled WGS sequence"/>
</dbReference>
<dbReference type="Gene3D" id="3.90.1300.10">
    <property type="entry name" value="Amidase signature (AS) domain"/>
    <property type="match status" value="1"/>
</dbReference>
<dbReference type="InterPro" id="IPR023631">
    <property type="entry name" value="Amidase_dom"/>
</dbReference>
<reference evidence="2 3" key="1">
    <citation type="submission" date="2020-04" db="EMBL/GenBank/DDBJ databases">
        <authorList>
            <person name="De Canck E."/>
        </authorList>
    </citation>
    <scope>NUCLEOTIDE SEQUENCE [LARGE SCALE GENOMIC DNA]</scope>
    <source>
        <strain evidence="2 3">LMG 28138</strain>
    </source>
</reference>
<dbReference type="GO" id="GO:0050540">
    <property type="term" value="F:2-aminomuconate deaminase activity"/>
    <property type="evidence" value="ECO:0007669"/>
    <property type="project" value="UniProtKB-EC"/>
</dbReference>